<proteinExistence type="predicted"/>
<organism evidence="2 3">
    <name type="scientific">Seminavis robusta</name>
    <dbReference type="NCBI Taxonomy" id="568900"/>
    <lineage>
        <taxon>Eukaryota</taxon>
        <taxon>Sar</taxon>
        <taxon>Stramenopiles</taxon>
        <taxon>Ochrophyta</taxon>
        <taxon>Bacillariophyta</taxon>
        <taxon>Bacillariophyceae</taxon>
        <taxon>Bacillariophycidae</taxon>
        <taxon>Naviculales</taxon>
        <taxon>Naviculaceae</taxon>
        <taxon>Seminavis</taxon>
    </lineage>
</organism>
<name>A0A9N8EV38_9STRA</name>
<dbReference type="AlphaFoldDB" id="A0A9N8EV38"/>
<evidence type="ECO:0000313" key="2">
    <source>
        <dbReference type="EMBL" id="CAB9526039.1"/>
    </source>
</evidence>
<dbReference type="Proteomes" id="UP001153069">
    <property type="component" value="Unassembled WGS sequence"/>
</dbReference>
<evidence type="ECO:0000313" key="3">
    <source>
        <dbReference type="Proteomes" id="UP001153069"/>
    </source>
</evidence>
<evidence type="ECO:0000256" key="1">
    <source>
        <dbReference type="SAM" id="Phobius"/>
    </source>
</evidence>
<dbReference type="EMBL" id="CAICTM010001766">
    <property type="protein sequence ID" value="CAB9526039.1"/>
    <property type="molecule type" value="Genomic_DNA"/>
</dbReference>
<keyword evidence="3" id="KW-1185">Reference proteome</keyword>
<comment type="caution">
    <text evidence="2">The sequence shown here is derived from an EMBL/GenBank/DDBJ whole genome shotgun (WGS) entry which is preliminary data.</text>
</comment>
<protein>
    <submittedName>
        <fullName evidence="2">Uncharacterized protein</fullName>
    </submittedName>
</protein>
<keyword evidence="1" id="KW-1133">Transmembrane helix</keyword>
<sequence length="120" mass="13742">MSPPFESLLFADDLILVQGILPFVGVGQYAFIGAVNKKMNQLYKEYCKIELTKNPKKVKDYVQLGNRSATSTDTLYSETFCNQPRAEYWLKDNSRPKRPEHRYVCSVIATIGNLTVMKWA</sequence>
<accession>A0A9N8EV38</accession>
<reference evidence="2" key="1">
    <citation type="submission" date="2020-06" db="EMBL/GenBank/DDBJ databases">
        <authorList>
            <consortium name="Plant Systems Biology data submission"/>
        </authorList>
    </citation>
    <scope>NUCLEOTIDE SEQUENCE</scope>
    <source>
        <strain evidence="2">D6</strain>
    </source>
</reference>
<gene>
    <name evidence="2" type="ORF">SEMRO_1768_G296340.1</name>
</gene>
<keyword evidence="1" id="KW-0812">Transmembrane</keyword>
<keyword evidence="1" id="KW-0472">Membrane</keyword>
<feature type="transmembrane region" description="Helical" evidence="1">
    <location>
        <begin position="15"/>
        <end position="35"/>
    </location>
</feature>